<reference evidence="15" key="1">
    <citation type="submission" date="2012-01" db="EMBL/GenBank/DDBJ databases">
        <authorList>
            <person name="Walter R."/>
            <person name="Schartl M."/>
            <person name="Warren W."/>
        </authorList>
    </citation>
    <scope>NUCLEOTIDE SEQUENCE [LARGE SCALE GENOMIC DNA]</scope>
    <source>
        <strain evidence="15">JP 163 A</strain>
    </source>
</reference>
<sequence length="845" mass="95469">MNNTFHGNVREATKEFPPEGQTTGMEMTWIIAHLCLLGCILHSLNEADAVSEFELDGDYLIGGLFDIHHVSKGLHRDKPETITCSSQPFILSSYRRFQLMRFAIEEINNSTKLLPNVTLGYKILDLCSDTQNFPGVFNLISDESLIQPWNDSQRLTSKMVTVVGSYTSTGTLSVAPLFMMDFFPMVSYGAASSVFSRKNNFPSFLRTVHPNKDVIEVVLRILREFNWRWVSFLHIDDDYGRDGRDLFIRTLEHTEFCLAYTKALDHDTDYYEVFQQITSLEVNVLIVFAPEWTAEDLVEAAIKYDVTNKVWIAGDAWSLHKELPKRNGIRKIGTVVGIAEPKMAIPGFNAFINAFRAQTQEEDGTEEKFCSQACNCSNHTAADIIDADPSFNFPVYSAVYSVAHALHTVLQCETGKCNRRITGIPHMILQELRKTNFTLLNQSVQFDENGDPSFGSYAIVFWNKSGEPEEVGLYSYHSSLPFIINRTKIQWHGNGSVPQSICSEECDAGFAKKQEGLYKCCFSCTKCESGTYINSTADPYTCHKCDNTEWSEAGSTSCYRQQEDYMPLSHGGAVVVMLGALIFMGLCAAVSVLFFINYKTPVVKSAGGPMCFLILGCLALSSLSVFFAFGEPTTASCVLRVLPVIFFSTVCLACFAVRSFQIVCIFKIAARFPNIPSWWMKYKGQWLVICVTCISQAVLLIIGLTVFTPHPQIDTERHPDIIIQRCGRNFNEVFGSLILILLLIILSFCFSYCGKDLPKNYNEAKSITFCLLLLIIIWIIYATVYTLYRGKYIHFIYGMAVLSSLYSFLSWYFLPKCCIIIFQPQKNTQQYFQCLIQSYTKIVNQ</sequence>
<dbReference type="InterPro" id="IPR000068">
    <property type="entry name" value="GPCR_3_Ca_sens_rcpt-rel"/>
</dbReference>
<dbReference type="STRING" id="8083.ENSXMAP00000017424"/>
<evidence type="ECO:0000313" key="14">
    <source>
        <dbReference type="Ensembl" id="ENSXMAP00000017424.2"/>
    </source>
</evidence>
<name>M4ASH9_XIPMA</name>
<dbReference type="PROSITE" id="PS00980">
    <property type="entry name" value="G_PROTEIN_RECEP_F3_2"/>
    <property type="match status" value="1"/>
</dbReference>
<dbReference type="Gene3D" id="2.10.50.30">
    <property type="entry name" value="GPCR, family 3, nine cysteines domain"/>
    <property type="match status" value="1"/>
</dbReference>
<dbReference type="InterPro" id="IPR011500">
    <property type="entry name" value="GPCR_3_9-Cys_dom"/>
</dbReference>
<feature type="transmembrane region" description="Helical" evidence="12">
    <location>
        <begin position="610"/>
        <end position="629"/>
    </location>
</feature>
<evidence type="ECO:0000256" key="10">
    <source>
        <dbReference type="ARBA" id="ARBA00023224"/>
    </source>
</evidence>
<feature type="transmembrane region" description="Helical" evidence="12">
    <location>
        <begin position="572"/>
        <end position="598"/>
    </location>
</feature>
<dbReference type="Ensembl" id="ENSXMAT00000017449.2">
    <property type="protein sequence ID" value="ENSXMAP00000017424.2"/>
    <property type="gene ID" value="ENSXMAG00000017377.2"/>
</dbReference>
<keyword evidence="10" id="KW-0807">Transducer</keyword>
<dbReference type="PROSITE" id="PS50259">
    <property type="entry name" value="G_PROTEIN_RECEP_F3_4"/>
    <property type="match status" value="1"/>
</dbReference>
<evidence type="ECO:0000256" key="7">
    <source>
        <dbReference type="ARBA" id="ARBA00023136"/>
    </source>
</evidence>
<comment type="subcellular location">
    <subcellularLocation>
        <location evidence="1">Cell membrane</location>
        <topology evidence="1">Multi-pass membrane protein</topology>
    </subcellularLocation>
</comment>
<dbReference type="FunFam" id="2.10.50.30:FF:000004">
    <property type="entry name" value="Taste receptor type 1 member 3-like protein"/>
    <property type="match status" value="1"/>
</dbReference>
<dbReference type="Pfam" id="PF01094">
    <property type="entry name" value="ANF_receptor"/>
    <property type="match status" value="1"/>
</dbReference>
<dbReference type="OMA" id="FINYKTP"/>
<feature type="domain" description="G-protein coupled receptors family 3 profile" evidence="13">
    <location>
        <begin position="572"/>
        <end position="830"/>
    </location>
</feature>
<evidence type="ECO:0000256" key="8">
    <source>
        <dbReference type="ARBA" id="ARBA00023170"/>
    </source>
</evidence>
<keyword evidence="15" id="KW-1185">Reference proteome</keyword>
<keyword evidence="5 12" id="KW-1133">Transmembrane helix</keyword>
<dbReference type="InterPro" id="IPR000337">
    <property type="entry name" value="GPCR_3"/>
</dbReference>
<dbReference type="InterPro" id="IPR017979">
    <property type="entry name" value="GPCR_3_CS"/>
</dbReference>
<dbReference type="Proteomes" id="UP000002852">
    <property type="component" value="Unassembled WGS sequence"/>
</dbReference>
<evidence type="ECO:0000256" key="4">
    <source>
        <dbReference type="ARBA" id="ARBA00022729"/>
    </source>
</evidence>
<evidence type="ECO:0000256" key="12">
    <source>
        <dbReference type="SAM" id="Phobius"/>
    </source>
</evidence>
<organism evidence="14 15">
    <name type="scientific">Xiphophorus maculatus</name>
    <name type="common">Southern platyfish</name>
    <name type="synonym">Platypoecilus maculatus</name>
    <dbReference type="NCBI Taxonomy" id="8083"/>
    <lineage>
        <taxon>Eukaryota</taxon>
        <taxon>Metazoa</taxon>
        <taxon>Chordata</taxon>
        <taxon>Craniata</taxon>
        <taxon>Vertebrata</taxon>
        <taxon>Euteleostomi</taxon>
        <taxon>Actinopterygii</taxon>
        <taxon>Neopterygii</taxon>
        <taxon>Teleostei</taxon>
        <taxon>Neoteleostei</taxon>
        <taxon>Acanthomorphata</taxon>
        <taxon>Ovalentaria</taxon>
        <taxon>Atherinomorphae</taxon>
        <taxon>Cyprinodontiformes</taxon>
        <taxon>Poeciliidae</taxon>
        <taxon>Poeciliinae</taxon>
        <taxon>Xiphophorus</taxon>
    </lineage>
</organism>
<reference evidence="14" key="4">
    <citation type="submission" date="2025-09" db="UniProtKB">
        <authorList>
            <consortium name="Ensembl"/>
        </authorList>
    </citation>
    <scope>IDENTIFICATION</scope>
    <source>
        <strain evidence="14">JP 163 A</strain>
    </source>
</reference>
<feature type="transmembrane region" description="Helical" evidence="12">
    <location>
        <begin position="686"/>
        <end position="707"/>
    </location>
</feature>
<dbReference type="FunFam" id="3.40.50.2300:FF:000016">
    <property type="entry name" value="Taste 1 receptor member 2"/>
    <property type="match status" value="1"/>
</dbReference>
<evidence type="ECO:0000259" key="13">
    <source>
        <dbReference type="PROSITE" id="PS50259"/>
    </source>
</evidence>
<dbReference type="Pfam" id="PF07562">
    <property type="entry name" value="NCD3G"/>
    <property type="match status" value="1"/>
</dbReference>
<dbReference type="PRINTS" id="PR00248">
    <property type="entry name" value="GPCRMGR"/>
</dbReference>
<evidence type="ECO:0000256" key="9">
    <source>
        <dbReference type="ARBA" id="ARBA00023180"/>
    </source>
</evidence>
<keyword evidence="2" id="KW-1003">Cell membrane</keyword>
<evidence type="ECO:0000256" key="1">
    <source>
        <dbReference type="ARBA" id="ARBA00004651"/>
    </source>
</evidence>
<reference evidence="14" key="3">
    <citation type="submission" date="2025-08" db="UniProtKB">
        <authorList>
            <consortium name="Ensembl"/>
        </authorList>
    </citation>
    <scope>IDENTIFICATION</scope>
    <source>
        <strain evidence="14">JP 163 A</strain>
    </source>
</reference>
<dbReference type="eggNOG" id="KOG1056">
    <property type="taxonomic scope" value="Eukaryota"/>
</dbReference>
<comment type="similarity">
    <text evidence="11">Belongs to the G-protein coupled receptor 3 family. TAS1R subfamily.</text>
</comment>
<dbReference type="InParanoid" id="M4ASH9"/>
<dbReference type="GO" id="GO:0004930">
    <property type="term" value="F:G protein-coupled receptor activity"/>
    <property type="evidence" value="ECO:0007669"/>
    <property type="project" value="UniProtKB-KW"/>
</dbReference>
<proteinExistence type="inferred from homology"/>
<dbReference type="InterPro" id="IPR028082">
    <property type="entry name" value="Peripla_BP_I"/>
</dbReference>
<dbReference type="AlphaFoldDB" id="M4ASH9"/>
<dbReference type="InterPro" id="IPR038550">
    <property type="entry name" value="GPCR_3_9-Cys_sf"/>
</dbReference>
<dbReference type="InterPro" id="IPR017978">
    <property type="entry name" value="GPCR_3_C"/>
</dbReference>
<protein>
    <recommendedName>
        <fullName evidence="13">G-protein coupled receptors family 3 profile domain-containing protein</fullName>
    </recommendedName>
</protein>
<dbReference type="PANTHER" id="PTHR24061">
    <property type="entry name" value="CALCIUM-SENSING RECEPTOR-RELATED"/>
    <property type="match status" value="1"/>
</dbReference>
<feature type="transmembrane region" description="Helical" evidence="12">
    <location>
        <begin position="641"/>
        <end position="666"/>
    </location>
</feature>
<dbReference type="PRINTS" id="PR00592">
    <property type="entry name" value="CASENSINGR"/>
</dbReference>
<evidence type="ECO:0000256" key="11">
    <source>
        <dbReference type="ARBA" id="ARBA00038492"/>
    </source>
</evidence>
<keyword evidence="8" id="KW-0675">Receptor</keyword>
<keyword evidence="3 12" id="KW-0812">Transmembrane</keyword>
<feature type="transmembrane region" description="Helical" evidence="12">
    <location>
        <begin position="733"/>
        <end position="754"/>
    </location>
</feature>
<feature type="transmembrane region" description="Helical" evidence="12">
    <location>
        <begin position="766"/>
        <end position="788"/>
    </location>
</feature>
<reference evidence="15" key="2">
    <citation type="journal article" date="2013" name="Nat. Genet.">
        <title>The genome of the platyfish, Xiphophorus maculatus, provides insights into evolutionary adaptation and several complex traits.</title>
        <authorList>
            <person name="Schartl M."/>
            <person name="Walter R.B."/>
            <person name="Shen Y."/>
            <person name="Garcia T."/>
            <person name="Catchen J."/>
            <person name="Amores A."/>
            <person name="Braasch I."/>
            <person name="Chalopin D."/>
            <person name="Volff J.N."/>
            <person name="Lesch K.P."/>
            <person name="Bisazza A."/>
            <person name="Minx P."/>
            <person name="Hillier L."/>
            <person name="Wilson R.K."/>
            <person name="Fuerstenberg S."/>
            <person name="Boore J."/>
            <person name="Searle S."/>
            <person name="Postlethwait J.H."/>
            <person name="Warren W.C."/>
        </authorList>
    </citation>
    <scope>NUCLEOTIDE SEQUENCE [LARGE SCALE GENOMIC DNA]</scope>
    <source>
        <strain evidence="15">JP 163 A</strain>
    </source>
</reference>
<keyword evidence="4" id="KW-0732">Signal</keyword>
<dbReference type="GeneTree" id="ENSGT00940000156136"/>
<evidence type="ECO:0000256" key="3">
    <source>
        <dbReference type="ARBA" id="ARBA00022692"/>
    </source>
</evidence>
<feature type="transmembrane region" description="Helical" evidence="12">
    <location>
        <begin position="794"/>
        <end position="814"/>
    </location>
</feature>
<accession>M4ASH9</accession>
<dbReference type="Pfam" id="PF00003">
    <property type="entry name" value="7tm_3"/>
    <property type="match status" value="1"/>
</dbReference>
<dbReference type="GO" id="GO:0050909">
    <property type="term" value="P:sensory perception of taste"/>
    <property type="evidence" value="ECO:0007669"/>
    <property type="project" value="UniProtKB-ARBA"/>
</dbReference>
<dbReference type="InterPro" id="IPR001828">
    <property type="entry name" value="ANF_lig-bd_rcpt"/>
</dbReference>
<keyword evidence="7 12" id="KW-0472">Membrane</keyword>
<evidence type="ECO:0000256" key="6">
    <source>
        <dbReference type="ARBA" id="ARBA00023040"/>
    </source>
</evidence>
<dbReference type="SUPFAM" id="SSF53822">
    <property type="entry name" value="Periplasmic binding protein-like I"/>
    <property type="match status" value="1"/>
</dbReference>
<evidence type="ECO:0000256" key="5">
    <source>
        <dbReference type="ARBA" id="ARBA00022989"/>
    </source>
</evidence>
<dbReference type="Gene3D" id="3.40.50.2300">
    <property type="match status" value="2"/>
</dbReference>
<dbReference type="PANTHER" id="PTHR24061:SF441">
    <property type="entry name" value="TASTE RECEPTOR TYPE 1 MEMBER 2B-RELATED"/>
    <property type="match status" value="1"/>
</dbReference>
<keyword evidence="6" id="KW-0297">G-protein coupled receptor</keyword>
<dbReference type="HOGENOM" id="CLU_005389_5_1_1"/>
<dbReference type="GO" id="GO:0005886">
    <property type="term" value="C:plasma membrane"/>
    <property type="evidence" value="ECO:0007669"/>
    <property type="project" value="UniProtKB-SubCell"/>
</dbReference>
<evidence type="ECO:0000256" key="2">
    <source>
        <dbReference type="ARBA" id="ARBA00022475"/>
    </source>
</evidence>
<evidence type="ECO:0000313" key="15">
    <source>
        <dbReference type="Proteomes" id="UP000002852"/>
    </source>
</evidence>
<keyword evidence="9" id="KW-0325">Glycoprotein</keyword>